<dbReference type="Proteomes" id="UP000550707">
    <property type="component" value="Unassembled WGS sequence"/>
</dbReference>
<proteinExistence type="predicted"/>
<evidence type="ECO:0000313" key="3">
    <source>
        <dbReference type="Proteomes" id="UP000550707"/>
    </source>
</evidence>
<keyword evidence="3" id="KW-1185">Reference proteome</keyword>
<sequence>MRTKSITVRLHLGRAPCPTEEHMHSPPRKASGGSLGTPGQRPGLLVTPTGIFRWSQMSHQGHSGRNSLDLIQAPVNTPQQHRPARWRRTGFSPKIGDKPRMLLSPCHSLLHWRLACLTGNYPSVPR</sequence>
<feature type="region of interest" description="Disordered" evidence="1">
    <location>
        <begin position="75"/>
        <end position="98"/>
    </location>
</feature>
<dbReference type="EMBL" id="JACASF010000003">
    <property type="protein sequence ID" value="KAF6490025.1"/>
    <property type="molecule type" value="Genomic_DNA"/>
</dbReference>
<gene>
    <name evidence="2" type="ORF">HJG59_010399</name>
</gene>
<name>A0A7J8J113_MOLMO</name>
<evidence type="ECO:0000313" key="2">
    <source>
        <dbReference type="EMBL" id="KAF6490025.1"/>
    </source>
</evidence>
<accession>A0A7J8J113</accession>
<dbReference type="AlphaFoldDB" id="A0A7J8J113"/>
<evidence type="ECO:0000256" key="1">
    <source>
        <dbReference type="SAM" id="MobiDB-lite"/>
    </source>
</evidence>
<comment type="caution">
    <text evidence="2">The sequence shown here is derived from an EMBL/GenBank/DDBJ whole genome shotgun (WGS) entry which is preliminary data.</text>
</comment>
<reference evidence="2 3" key="1">
    <citation type="journal article" date="2020" name="Nature">
        <title>Six reference-quality genomes reveal evolution of bat adaptations.</title>
        <authorList>
            <person name="Jebb D."/>
            <person name="Huang Z."/>
            <person name="Pippel M."/>
            <person name="Hughes G.M."/>
            <person name="Lavrichenko K."/>
            <person name="Devanna P."/>
            <person name="Winkler S."/>
            <person name="Jermiin L.S."/>
            <person name="Skirmuntt E.C."/>
            <person name="Katzourakis A."/>
            <person name="Burkitt-Gray L."/>
            <person name="Ray D.A."/>
            <person name="Sullivan K.A.M."/>
            <person name="Roscito J.G."/>
            <person name="Kirilenko B.M."/>
            <person name="Davalos L.M."/>
            <person name="Corthals A.P."/>
            <person name="Power M.L."/>
            <person name="Jones G."/>
            <person name="Ransome R.D."/>
            <person name="Dechmann D.K.N."/>
            <person name="Locatelli A.G."/>
            <person name="Puechmaille S.J."/>
            <person name="Fedrigo O."/>
            <person name="Jarvis E.D."/>
            <person name="Hiller M."/>
            <person name="Vernes S.C."/>
            <person name="Myers E.W."/>
            <person name="Teeling E.C."/>
        </authorList>
    </citation>
    <scope>NUCLEOTIDE SEQUENCE [LARGE SCALE GENOMIC DNA]</scope>
    <source>
        <strain evidence="2">MMolMol1</strain>
        <tissue evidence="2">Muscle</tissue>
    </source>
</reference>
<organism evidence="2 3">
    <name type="scientific">Molossus molossus</name>
    <name type="common">Pallas' mastiff bat</name>
    <name type="synonym">Vespertilio molossus</name>
    <dbReference type="NCBI Taxonomy" id="27622"/>
    <lineage>
        <taxon>Eukaryota</taxon>
        <taxon>Metazoa</taxon>
        <taxon>Chordata</taxon>
        <taxon>Craniata</taxon>
        <taxon>Vertebrata</taxon>
        <taxon>Euteleostomi</taxon>
        <taxon>Mammalia</taxon>
        <taxon>Eutheria</taxon>
        <taxon>Laurasiatheria</taxon>
        <taxon>Chiroptera</taxon>
        <taxon>Yangochiroptera</taxon>
        <taxon>Molossidae</taxon>
        <taxon>Molossus</taxon>
    </lineage>
</organism>
<feature type="region of interest" description="Disordered" evidence="1">
    <location>
        <begin position="1"/>
        <end position="42"/>
    </location>
</feature>
<protein>
    <submittedName>
        <fullName evidence="2">Uncharacterized protein</fullName>
    </submittedName>
</protein>
<dbReference type="InParanoid" id="A0A7J8J113"/>